<name>A0A820RP20_9BILA</name>
<dbReference type="AlphaFoldDB" id="A0A820RP20"/>
<evidence type="ECO:0000313" key="1">
    <source>
        <dbReference type="EMBL" id="CAF3478399.1"/>
    </source>
</evidence>
<dbReference type="Proteomes" id="UP000663873">
    <property type="component" value="Unassembled WGS sequence"/>
</dbReference>
<dbReference type="InterPro" id="IPR028960">
    <property type="entry name" value="Imm27"/>
</dbReference>
<feature type="non-terminal residue" evidence="2">
    <location>
        <position position="70"/>
    </location>
</feature>
<gene>
    <name evidence="1" type="ORF">LUA448_LOCUS23860</name>
    <name evidence="2" type="ORF">UJA718_LOCUS21939</name>
</gene>
<organism evidence="2 3">
    <name type="scientific">Rotaria socialis</name>
    <dbReference type="NCBI Taxonomy" id="392032"/>
    <lineage>
        <taxon>Eukaryota</taxon>
        <taxon>Metazoa</taxon>
        <taxon>Spiralia</taxon>
        <taxon>Gnathifera</taxon>
        <taxon>Rotifera</taxon>
        <taxon>Eurotatoria</taxon>
        <taxon>Bdelloidea</taxon>
        <taxon>Philodinida</taxon>
        <taxon>Philodinidae</taxon>
        <taxon>Rotaria</taxon>
    </lineage>
</organism>
<dbReference type="Pfam" id="PF15590">
    <property type="entry name" value="Imm27"/>
    <property type="match status" value="1"/>
</dbReference>
<dbReference type="EMBL" id="CAJNYD010003111">
    <property type="protein sequence ID" value="CAF3478399.1"/>
    <property type="molecule type" value="Genomic_DNA"/>
</dbReference>
<sequence length="70" mass="8337">MKADDNTLRIEFLIKNSLLKITSDETGWDVLYQDKNDRRYWELIYYKSEMHGGGPPLLQLIAEEDVQKKY</sequence>
<evidence type="ECO:0000313" key="2">
    <source>
        <dbReference type="EMBL" id="CAF4439024.1"/>
    </source>
</evidence>
<proteinExistence type="predicted"/>
<accession>A0A820RP20</accession>
<evidence type="ECO:0000313" key="3">
    <source>
        <dbReference type="Proteomes" id="UP000663873"/>
    </source>
</evidence>
<reference evidence="2" key="1">
    <citation type="submission" date="2021-02" db="EMBL/GenBank/DDBJ databases">
        <authorList>
            <person name="Nowell W R."/>
        </authorList>
    </citation>
    <scope>NUCLEOTIDE SEQUENCE</scope>
</reference>
<dbReference type="EMBL" id="CAJOBP010004399">
    <property type="protein sequence ID" value="CAF4439024.1"/>
    <property type="molecule type" value="Genomic_DNA"/>
</dbReference>
<comment type="caution">
    <text evidence="2">The sequence shown here is derived from an EMBL/GenBank/DDBJ whole genome shotgun (WGS) entry which is preliminary data.</text>
</comment>
<protein>
    <submittedName>
        <fullName evidence="2">Uncharacterized protein</fullName>
    </submittedName>
</protein>
<dbReference type="Proteomes" id="UP000663833">
    <property type="component" value="Unassembled WGS sequence"/>
</dbReference>
<feature type="non-terminal residue" evidence="2">
    <location>
        <position position="1"/>
    </location>
</feature>
<keyword evidence="3" id="KW-1185">Reference proteome</keyword>